<evidence type="ECO:0000313" key="3">
    <source>
        <dbReference type="Proteomes" id="UP001365542"/>
    </source>
</evidence>
<reference evidence="2 3" key="1">
    <citation type="submission" date="2019-10" db="EMBL/GenBank/DDBJ databases">
        <authorList>
            <person name="Palmer J.M."/>
        </authorList>
    </citation>
    <scope>NUCLEOTIDE SEQUENCE [LARGE SCALE GENOMIC DNA]</scope>
    <source>
        <strain evidence="2 3">TWF694</strain>
    </source>
</reference>
<feature type="compositionally biased region" description="Polar residues" evidence="1">
    <location>
        <begin position="84"/>
        <end position="94"/>
    </location>
</feature>
<dbReference type="EMBL" id="JAVHJO010000018">
    <property type="protein sequence ID" value="KAK6524280.1"/>
    <property type="molecule type" value="Genomic_DNA"/>
</dbReference>
<dbReference type="PANTHER" id="PTHR37540:SF9">
    <property type="entry name" value="ZN(2)-C6 FUNGAL-TYPE DOMAIN-CONTAINING PROTEIN"/>
    <property type="match status" value="1"/>
</dbReference>
<keyword evidence="3" id="KW-1185">Reference proteome</keyword>
<comment type="caution">
    <text evidence="2">The sequence shown here is derived from an EMBL/GenBank/DDBJ whole genome shotgun (WGS) entry which is preliminary data.</text>
</comment>
<name>A0AAV9WTZ3_9PEZI</name>
<evidence type="ECO:0000313" key="2">
    <source>
        <dbReference type="EMBL" id="KAK6524280.1"/>
    </source>
</evidence>
<feature type="region of interest" description="Disordered" evidence="1">
    <location>
        <begin position="36"/>
        <end position="96"/>
    </location>
</feature>
<protein>
    <submittedName>
        <fullName evidence="2">Uncharacterized protein</fullName>
    </submittedName>
</protein>
<feature type="compositionally biased region" description="Basic residues" evidence="1">
    <location>
        <begin position="41"/>
        <end position="51"/>
    </location>
</feature>
<proteinExistence type="predicted"/>
<sequence length="499" mass="56676">MPVAQKQAVGVHFIVSTDTNKADADTRKFIRSHVMLGKNLGKARPRKKKAKAKDANTGGVSSQTNREEEAPPEEQPQQPLPKPGTQSSGTSDESTCLPIPPRVGGEFCFTDFADTIRPGILNDVIVFSTESKKVLFPLEPCFSFEKHKSQWWDALMQDPAYINTVAFMSHTYVNLIRGYPGRSLTNDSTIHLVKTVHLLRQRLTAGPGPLLYSDSTMYIVLMLATYAHMIGETQTARHHMLGLRKLILMRGGLRTFRNSKLILEVLRTDLGISLHNGLRPVFYLDTPFFEPLEPYPNNTQFLVARGGPRHQPNDAEKFFKDIDPGLLQAWIFMKEFAALMNVTYGTENRLPQDTLLNTMTSIMYRLIDMHFSPNSMDETIRLGLLAFCSHVFLRWQTVRLGYTHLPYAYKSSLVNLNFSKDFSPQVMLWLLMVGAISIFERDDDVWLKPWLKVNIDLCGVESWGEMRGKLKELMWVELVQDEAGEEAYNSCVGERIQII</sequence>
<gene>
    <name evidence="2" type="ORF">TWF694_005934</name>
</gene>
<evidence type="ECO:0000256" key="1">
    <source>
        <dbReference type="SAM" id="MobiDB-lite"/>
    </source>
</evidence>
<organism evidence="2 3">
    <name type="scientific">Orbilia ellipsospora</name>
    <dbReference type="NCBI Taxonomy" id="2528407"/>
    <lineage>
        <taxon>Eukaryota</taxon>
        <taxon>Fungi</taxon>
        <taxon>Dikarya</taxon>
        <taxon>Ascomycota</taxon>
        <taxon>Pezizomycotina</taxon>
        <taxon>Orbiliomycetes</taxon>
        <taxon>Orbiliales</taxon>
        <taxon>Orbiliaceae</taxon>
        <taxon>Orbilia</taxon>
    </lineage>
</organism>
<dbReference type="AlphaFoldDB" id="A0AAV9WTZ3"/>
<dbReference type="Proteomes" id="UP001365542">
    <property type="component" value="Unassembled WGS sequence"/>
</dbReference>
<dbReference type="PANTHER" id="PTHR37540">
    <property type="entry name" value="TRANSCRIPTION FACTOR (ACR-2), PUTATIVE-RELATED-RELATED"/>
    <property type="match status" value="1"/>
</dbReference>
<accession>A0AAV9WTZ3</accession>